<comment type="similarity">
    <text evidence="2 7">Belongs to the plant cysteine rich small secretory peptide family. Epidermal patterning factor subfamily.</text>
</comment>
<sequence length="98" mass="10747">MGIYYCQRQLTVAILMAFLLLAAVSALPLNPTPQPSVGGRVVPEEDGTISVPPSCIGRCEKCTPCKPVLVSVPPEIKRPLQYYPRKWKCQCGGKLYDP</sequence>
<organism evidence="8 9">
    <name type="scientific">Castilleja foliolosa</name>
    <dbReference type="NCBI Taxonomy" id="1961234"/>
    <lineage>
        <taxon>Eukaryota</taxon>
        <taxon>Viridiplantae</taxon>
        <taxon>Streptophyta</taxon>
        <taxon>Embryophyta</taxon>
        <taxon>Tracheophyta</taxon>
        <taxon>Spermatophyta</taxon>
        <taxon>Magnoliopsida</taxon>
        <taxon>eudicotyledons</taxon>
        <taxon>Gunneridae</taxon>
        <taxon>Pentapetalae</taxon>
        <taxon>asterids</taxon>
        <taxon>lamiids</taxon>
        <taxon>Lamiales</taxon>
        <taxon>Orobanchaceae</taxon>
        <taxon>Pedicularideae</taxon>
        <taxon>Castillejinae</taxon>
        <taxon>Castilleja</taxon>
    </lineage>
</organism>
<evidence type="ECO:0000313" key="8">
    <source>
        <dbReference type="EMBL" id="KAL3649012.1"/>
    </source>
</evidence>
<keyword evidence="6" id="KW-1015">Disulfide bond</keyword>
<accession>A0ABD3E5C8</accession>
<dbReference type="EMBL" id="JAVIJP010000007">
    <property type="protein sequence ID" value="KAL3649012.1"/>
    <property type="molecule type" value="Genomic_DNA"/>
</dbReference>
<dbReference type="Proteomes" id="UP001632038">
    <property type="component" value="Unassembled WGS sequence"/>
</dbReference>
<keyword evidence="4 7" id="KW-0964">Secreted</keyword>
<dbReference type="PANTHER" id="PTHR33109">
    <property type="entry name" value="EPIDERMAL PATTERNING FACTOR-LIKE PROTEIN 4"/>
    <property type="match status" value="1"/>
</dbReference>
<feature type="chain" id="PRO_5044531452" description="Epidermal patterning factor-like protein" evidence="7">
    <location>
        <begin position="27"/>
        <end position="98"/>
    </location>
</feature>
<keyword evidence="9" id="KW-1185">Reference proteome</keyword>
<keyword evidence="5 7" id="KW-0732">Signal</keyword>
<evidence type="ECO:0000256" key="5">
    <source>
        <dbReference type="ARBA" id="ARBA00022729"/>
    </source>
</evidence>
<evidence type="ECO:0000256" key="7">
    <source>
        <dbReference type="RuleBase" id="RU367102"/>
    </source>
</evidence>
<comment type="function">
    <text evidence="7">Controls stomatal patterning.</text>
</comment>
<dbReference type="GO" id="GO:0010052">
    <property type="term" value="P:guard cell differentiation"/>
    <property type="evidence" value="ECO:0007669"/>
    <property type="project" value="UniProtKB-UniRule"/>
</dbReference>
<gene>
    <name evidence="8" type="ORF">CASFOL_005415</name>
</gene>
<keyword evidence="3 7" id="KW-0217">Developmental protein</keyword>
<dbReference type="AlphaFoldDB" id="A0ABD3E5C8"/>
<dbReference type="Pfam" id="PF17181">
    <property type="entry name" value="EPF"/>
    <property type="match status" value="1"/>
</dbReference>
<protein>
    <recommendedName>
        <fullName evidence="7">Epidermal patterning factor-like protein</fullName>
    </recommendedName>
</protein>
<proteinExistence type="inferred from homology"/>
<dbReference type="PANTHER" id="PTHR33109:SF4">
    <property type="entry name" value="EPIDERMAL PATTERNING FACTOR-LIKE PROTEIN 6"/>
    <property type="match status" value="1"/>
</dbReference>
<feature type="signal peptide" evidence="7">
    <location>
        <begin position="1"/>
        <end position="26"/>
    </location>
</feature>
<comment type="subcellular location">
    <subcellularLocation>
        <location evidence="1 7">Secreted</location>
    </subcellularLocation>
</comment>
<evidence type="ECO:0000256" key="6">
    <source>
        <dbReference type="ARBA" id="ARBA00023157"/>
    </source>
</evidence>
<evidence type="ECO:0000256" key="4">
    <source>
        <dbReference type="ARBA" id="ARBA00022525"/>
    </source>
</evidence>
<reference evidence="9" key="1">
    <citation type="journal article" date="2024" name="IScience">
        <title>Strigolactones Initiate the Formation of Haustorium-like Structures in Castilleja.</title>
        <authorList>
            <person name="Buerger M."/>
            <person name="Peterson D."/>
            <person name="Chory J."/>
        </authorList>
    </citation>
    <scope>NUCLEOTIDE SEQUENCE [LARGE SCALE GENOMIC DNA]</scope>
</reference>
<evidence type="ECO:0000256" key="2">
    <source>
        <dbReference type="ARBA" id="ARBA00008127"/>
    </source>
</evidence>
<name>A0ABD3E5C8_9LAMI</name>
<evidence type="ECO:0000256" key="1">
    <source>
        <dbReference type="ARBA" id="ARBA00004613"/>
    </source>
</evidence>
<dbReference type="GO" id="GO:0005576">
    <property type="term" value="C:extracellular region"/>
    <property type="evidence" value="ECO:0007669"/>
    <property type="project" value="UniProtKB-SubCell"/>
</dbReference>
<evidence type="ECO:0000313" key="9">
    <source>
        <dbReference type="Proteomes" id="UP001632038"/>
    </source>
</evidence>
<dbReference type="InterPro" id="IPR039455">
    <property type="entry name" value="EPFL"/>
</dbReference>
<evidence type="ECO:0000256" key="3">
    <source>
        <dbReference type="ARBA" id="ARBA00022473"/>
    </source>
</evidence>
<comment type="caution">
    <text evidence="8">The sequence shown here is derived from an EMBL/GenBank/DDBJ whole genome shotgun (WGS) entry which is preliminary data.</text>
</comment>